<dbReference type="Proteomes" id="UP000324222">
    <property type="component" value="Unassembled WGS sequence"/>
</dbReference>
<reference evidence="2 3" key="1">
    <citation type="submission" date="2019-05" db="EMBL/GenBank/DDBJ databases">
        <title>Another draft genome of Portunus trituberculatus and its Hox gene families provides insights of decapod evolution.</title>
        <authorList>
            <person name="Jeong J.-H."/>
            <person name="Song I."/>
            <person name="Kim S."/>
            <person name="Choi T."/>
            <person name="Kim D."/>
            <person name="Ryu S."/>
            <person name="Kim W."/>
        </authorList>
    </citation>
    <scope>NUCLEOTIDE SEQUENCE [LARGE SCALE GENOMIC DNA]</scope>
    <source>
        <tissue evidence="2">Muscle</tissue>
    </source>
</reference>
<feature type="region of interest" description="Disordered" evidence="1">
    <location>
        <begin position="1"/>
        <end position="24"/>
    </location>
</feature>
<name>A0A5B7GPD4_PORTR</name>
<protein>
    <submittedName>
        <fullName evidence="2">Uncharacterized protein</fullName>
    </submittedName>
</protein>
<evidence type="ECO:0000313" key="2">
    <source>
        <dbReference type="EMBL" id="MPC59067.1"/>
    </source>
</evidence>
<proteinExistence type="predicted"/>
<sequence length="64" mass="6651">MVCGRETVPLHPEGRAPRSTVMGGTERTRSSAIEQSELVASQTQAASCTRDPGLGVSTCGCGWS</sequence>
<comment type="caution">
    <text evidence="2">The sequence shown here is derived from an EMBL/GenBank/DDBJ whole genome shotgun (WGS) entry which is preliminary data.</text>
</comment>
<dbReference type="EMBL" id="VSRR010016224">
    <property type="protein sequence ID" value="MPC59067.1"/>
    <property type="molecule type" value="Genomic_DNA"/>
</dbReference>
<accession>A0A5B7GPD4</accession>
<evidence type="ECO:0000256" key="1">
    <source>
        <dbReference type="SAM" id="MobiDB-lite"/>
    </source>
</evidence>
<organism evidence="2 3">
    <name type="scientific">Portunus trituberculatus</name>
    <name type="common">Swimming crab</name>
    <name type="synonym">Neptunus trituberculatus</name>
    <dbReference type="NCBI Taxonomy" id="210409"/>
    <lineage>
        <taxon>Eukaryota</taxon>
        <taxon>Metazoa</taxon>
        <taxon>Ecdysozoa</taxon>
        <taxon>Arthropoda</taxon>
        <taxon>Crustacea</taxon>
        <taxon>Multicrustacea</taxon>
        <taxon>Malacostraca</taxon>
        <taxon>Eumalacostraca</taxon>
        <taxon>Eucarida</taxon>
        <taxon>Decapoda</taxon>
        <taxon>Pleocyemata</taxon>
        <taxon>Brachyura</taxon>
        <taxon>Eubrachyura</taxon>
        <taxon>Portunoidea</taxon>
        <taxon>Portunidae</taxon>
        <taxon>Portuninae</taxon>
        <taxon>Portunus</taxon>
    </lineage>
</organism>
<gene>
    <name evidence="2" type="ORF">E2C01_053081</name>
</gene>
<keyword evidence="3" id="KW-1185">Reference proteome</keyword>
<evidence type="ECO:0000313" key="3">
    <source>
        <dbReference type="Proteomes" id="UP000324222"/>
    </source>
</evidence>
<dbReference type="AlphaFoldDB" id="A0A5B7GPD4"/>